<dbReference type="GO" id="GO:0008909">
    <property type="term" value="F:isochorismate synthase activity"/>
    <property type="evidence" value="ECO:0007669"/>
    <property type="project" value="UniProtKB-UniRule"/>
</dbReference>
<dbReference type="PANTHER" id="PTHR42839:SF1">
    <property type="entry name" value="ISOCHORISMATE SYNTHASE MENF"/>
    <property type="match status" value="1"/>
</dbReference>
<dbReference type="NCBIfam" id="TIGR00543">
    <property type="entry name" value="isochor_syn"/>
    <property type="match status" value="1"/>
</dbReference>
<dbReference type="HAMAP" id="MF_01935">
    <property type="entry name" value="MenF"/>
    <property type="match status" value="1"/>
</dbReference>
<feature type="domain" description="Chorismate-utilising enzyme C-terminal" evidence="5">
    <location>
        <begin position="200"/>
        <end position="452"/>
    </location>
</feature>
<comment type="catalytic activity">
    <reaction evidence="1 4">
        <text>chorismate = isochorismate</text>
        <dbReference type="Rhea" id="RHEA:18985"/>
        <dbReference type="ChEBI" id="CHEBI:29748"/>
        <dbReference type="ChEBI" id="CHEBI:29780"/>
        <dbReference type="EC" id="5.4.4.2"/>
    </reaction>
</comment>
<evidence type="ECO:0000256" key="3">
    <source>
        <dbReference type="ARBA" id="ARBA00023235"/>
    </source>
</evidence>
<dbReference type="PANTHER" id="PTHR42839">
    <property type="entry name" value="ISOCHORISMATE SYNTHASE ENTC"/>
    <property type="match status" value="1"/>
</dbReference>
<dbReference type="EC" id="5.4.4.2" evidence="4"/>
<keyword evidence="4" id="KW-0479">Metal-binding</keyword>
<proteinExistence type="inferred from homology"/>
<dbReference type="EMBL" id="CCDI010000007">
    <property type="protein sequence ID" value="CDQ25550.1"/>
    <property type="molecule type" value="Genomic_DNA"/>
</dbReference>
<comment type="similarity">
    <text evidence="2 4">Belongs to the isochorismate synthase family.</text>
</comment>
<evidence type="ECO:0000256" key="4">
    <source>
        <dbReference type="HAMAP-Rule" id="MF_01935"/>
    </source>
</evidence>
<keyword evidence="3 4" id="KW-0413">Isomerase</keyword>
<feature type="active site" description="Proton donor" evidence="4">
    <location>
        <position position="269"/>
    </location>
</feature>
<dbReference type="Gene3D" id="3.60.120.10">
    <property type="entry name" value="Anthranilate synthase"/>
    <property type="match status" value="1"/>
</dbReference>
<comment type="pathway">
    <text evidence="4">Quinol/quinone metabolism; menaquinone biosynthesis.</text>
</comment>
<comment type="function">
    <text evidence="4">Catalyzes the conversion of chorismate to isochorismate.</text>
</comment>
<evidence type="ECO:0000256" key="2">
    <source>
        <dbReference type="ARBA" id="ARBA00005297"/>
    </source>
</evidence>
<accession>A0A024P9C8</accession>
<comment type="pathway">
    <text evidence="4">Quinol/quinone metabolism; 1,4-dihydroxy-2-naphthoate biosynthesis; 1,4-dihydroxy-2-naphthoate from chorismate: step 1/7.</text>
</comment>
<dbReference type="Proteomes" id="UP000028868">
    <property type="component" value="Unassembled WGS sequence"/>
</dbReference>
<gene>
    <name evidence="6" type="primary">dhbC</name>
    <name evidence="4" type="synonym">menF</name>
    <name evidence="6" type="ORF">BN983_03901</name>
</gene>
<dbReference type="SUPFAM" id="SSF56322">
    <property type="entry name" value="ADC synthase"/>
    <property type="match status" value="1"/>
</dbReference>
<dbReference type="InterPro" id="IPR004561">
    <property type="entry name" value="IsoChor_synthase"/>
</dbReference>
<evidence type="ECO:0000313" key="6">
    <source>
        <dbReference type="EMBL" id="CDQ25550.1"/>
    </source>
</evidence>
<dbReference type="RefSeq" id="WP_035511377.1">
    <property type="nucleotide sequence ID" value="NZ_CCDH010000004.1"/>
</dbReference>
<dbReference type="InterPro" id="IPR005801">
    <property type="entry name" value="ADC_synthase"/>
</dbReference>
<dbReference type="AlphaFoldDB" id="A0A024P9C8"/>
<sequence length="467" mass="52784">MLHTKAPQLEEMIGEALQKAHHLGEPLFISIVEHIDDQDPYQFFEAGLDIDQHRSFWQSAENDLTMVGVGKASQLYAKSRQRFREVQSLWGELQEKAFVHDNYNQKGTGMVALGGFSFDPEKQEKTPWDNFSDSQMTIPAFLLTKVDGQSYLTINAMIFPEDHYQQIITQIKDHKHRLLHQGEWTHSLPFIDQLYEMVPEAWKRSVKQATEDIKAGLMEKVVLAREVRLTFKGDAHITSVLKALAQTQPNSYIFCYESEGSHFIGATPERLAKLDDRELVSTCLAGTIPRGLSEEEDQKLGEELLNDPKNRQEHQFVVEMIKEAVEACSRKVEVPDGPVLYPLRNLQHLYTPVKAVLDEGYTLLDVIAKLHPTPALGGLPQKVAVDYIRTHETLNRGWYAGPIGWFDAQDNGEFAVAIRSALIQKDEASLFAGCGVVEDSDPEAEYEETAVKLKPMMSVLGGSEWDM</sequence>
<dbReference type="GO" id="GO:0000287">
    <property type="term" value="F:magnesium ion binding"/>
    <property type="evidence" value="ECO:0007669"/>
    <property type="project" value="UniProtKB-UniRule"/>
</dbReference>
<name>A0A024P9C8_9BACI</name>
<dbReference type="GO" id="GO:0009234">
    <property type="term" value="P:menaquinone biosynthetic process"/>
    <property type="evidence" value="ECO:0007669"/>
    <property type="project" value="UniProtKB-UniRule"/>
</dbReference>
<keyword evidence="4" id="KW-0474">Menaquinone biosynthesis</keyword>
<evidence type="ECO:0000313" key="7">
    <source>
        <dbReference type="Proteomes" id="UP000028868"/>
    </source>
</evidence>
<dbReference type="GO" id="GO:0009697">
    <property type="term" value="P:salicylic acid biosynthetic process"/>
    <property type="evidence" value="ECO:0007669"/>
    <property type="project" value="TreeGrafter"/>
</dbReference>
<reference evidence="7" key="1">
    <citation type="submission" date="2014-03" db="EMBL/GenBank/DDBJ databases">
        <authorList>
            <person name="Urmite Genomes U."/>
        </authorList>
    </citation>
    <scope>NUCLEOTIDE SEQUENCE [LARGE SCALE GENOMIC DNA]</scope>
    <source>
        <strain evidence="7">HD-03</strain>
    </source>
</reference>
<dbReference type="InterPro" id="IPR019999">
    <property type="entry name" value="Anth_synth_I-like"/>
</dbReference>
<protein>
    <recommendedName>
        <fullName evidence="4">Isochorismate synthase MenF</fullName>
        <ecNumber evidence="4">5.4.4.2</ecNumber>
    </recommendedName>
    <alternativeName>
        <fullName evidence="4">Isochorismate mutase</fullName>
    </alternativeName>
</protein>
<dbReference type="Pfam" id="PF00425">
    <property type="entry name" value="Chorismate_bind"/>
    <property type="match status" value="1"/>
</dbReference>
<organism evidence="6 7">
    <name type="scientific">Halobacillus karajensis</name>
    <dbReference type="NCBI Taxonomy" id="195088"/>
    <lineage>
        <taxon>Bacteria</taxon>
        <taxon>Bacillati</taxon>
        <taxon>Bacillota</taxon>
        <taxon>Bacilli</taxon>
        <taxon>Bacillales</taxon>
        <taxon>Bacillaceae</taxon>
        <taxon>Halobacillus</taxon>
    </lineage>
</organism>
<feature type="binding site" evidence="4">
    <location>
        <position position="313"/>
    </location>
    <ligand>
        <name>Mg(2+)</name>
        <dbReference type="ChEBI" id="CHEBI:18420"/>
    </ligand>
</feature>
<comment type="caution">
    <text evidence="6">The sequence shown here is derived from an EMBL/GenBank/DDBJ whole genome shotgun (WGS) entry which is preliminary data.</text>
</comment>
<comment type="cofactor">
    <cofactor evidence="4">
        <name>Mg(2+)</name>
        <dbReference type="ChEBI" id="CHEBI:18420"/>
    </cofactor>
</comment>
<evidence type="ECO:0000256" key="1">
    <source>
        <dbReference type="ARBA" id="ARBA00000799"/>
    </source>
</evidence>
<dbReference type="InterPro" id="IPR015890">
    <property type="entry name" value="Chorismate_C"/>
</dbReference>
<dbReference type="PRINTS" id="PR00095">
    <property type="entry name" value="ANTSNTHASEI"/>
</dbReference>
<dbReference type="UniPathway" id="UPA00079"/>
<keyword evidence="4" id="KW-0460">Magnesium</keyword>
<dbReference type="InterPro" id="IPR034681">
    <property type="entry name" value="MenF"/>
</dbReference>
<keyword evidence="7" id="KW-1185">Reference proteome</keyword>
<reference evidence="6 7" key="2">
    <citation type="submission" date="2014-05" db="EMBL/GenBank/DDBJ databases">
        <title>Draft genome sequence of Halobacillus karajensis HK-03.</title>
        <authorList>
            <person name="Khelaifia S."/>
            <person name="Croce O."/>
            <person name="Lagier J.C."/>
            <person name="Raoult D."/>
        </authorList>
    </citation>
    <scope>NUCLEOTIDE SEQUENCE [LARGE SCALE GENOMIC DNA]</scope>
    <source>
        <strain evidence="6 7">HD-03</strain>
    </source>
</reference>
<feature type="binding site" evidence="4">
    <location>
        <position position="448"/>
    </location>
    <ligand>
        <name>Mg(2+)</name>
        <dbReference type="ChEBI" id="CHEBI:18420"/>
    </ligand>
</feature>
<dbReference type="UniPathway" id="UPA01057">
    <property type="reaction ID" value="UER00163"/>
</dbReference>
<evidence type="ECO:0000259" key="5">
    <source>
        <dbReference type="Pfam" id="PF00425"/>
    </source>
</evidence>
<feature type="active site" description="Proton acceptor" evidence="4">
    <location>
        <position position="220"/>
    </location>
</feature>